<protein>
    <submittedName>
        <fullName evidence="1">Uncharacterized protein</fullName>
    </submittedName>
</protein>
<name>A0A1H1Q6F9_9BRAD</name>
<dbReference type="RefSeq" id="WP_146686659.1">
    <property type="nucleotide sequence ID" value="NZ_LT629750.1"/>
</dbReference>
<dbReference type="SUPFAM" id="SSF56399">
    <property type="entry name" value="ADP-ribosylation"/>
    <property type="match status" value="1"/>
</dbReference>
<reference evidence="2" key="1">
    <citation type="submission" date="2016-10" db="EMBL/GenBank/DDBJ databases">
        <authorList>
            <person name="Varghese N."/>
            <person name="Submissions S."/>
        </authorList>
    </citation>
    <scope>NUCLEOTIDE SEQUENCE [LARGE SCALE GENOMIC DNA]</scope>
    <source>
        <strain evidence="2">GAS369</strain>
    </source>
</reference>
<accession>A0A1H1Q6F9</accession>
<dbReference type="EMBL" id="LT629750">
    <property type="protein sequence ID" value="SDS19082.1"/>
    <property type="molecule type" value="Genomic_DNA"/>
</dbReference>
<organism evidence="1 2">
    <name type="scientific">Bradyrhizobium canariense</name>
    <dbReference type="NCBI Taxonomy" id="255045"/>
    <lineage>
        <taxon>Bacteria</taxon>
        <taxon>Pseudomonadati</taxon>
        <taxon>Pseudomonadota</taxon>
        <taxon>Alphaproteobacteria</taxon>
        <taxon>Hyphomicrobiales</taxon>
        <taxon>Nitrobacteraceae</taxon>
        <taxon>Bradyrhizobium</taxon>
    </lineage>
</organism>
<keyword evidence="2" id="KW-1185">Reference proteome</keyword>
<sequence length="162" mass="17408">MATYFHVSTTDLVAGTVLQPGNWGDRTRHFIDGRSPGTVKDALILTWEATLEATRLLANTAAPSRLNCVFACGQMEDAVTFRDGYRQGAAIYEIEAPDGTPVHVGDFSLISVGRPGTMIDVWVVGSASYWRDPPAGLKEVLIGGPVTVIKKCGADGKAEDRR</sequence>
<proteinExistence type="predicted"/>
<evidence type="ECO:0000313" key="2">
    <source>
        <dbReference type="Proteomes" id="UP000243904"/>
    </source>
</evidence>
<gene>
    <name evidence="1" type="ORF">SAMN05444158_1290</name>
</gene>
<dbReference type="Proteomes" id="UP000243904">
    <property type="component" value="Chromosome I"/>
</dbReference>
<dbReference type="AlphaFoldDB" id="A0A1H1Q6F9"/>
<evidence type="ECO:0000313" key="1">
    <source>
        <dbReference type="EMBL" id="SDS19082.1"/>
    </source>
</evidence>